<keyword evidence="3" id="KW-0067">ATP-binding</keyword>
<dbReference type="PANTHER" id="PTHR23073">
    <property type="entry name" value="26S PROTEASOME REGULATORY SUBUNIT"/>
    <property type="match status" value="1"/>
</dbReference>
<name>A0A368UHG8_SOYBN</name>
<evidence type="ECO:0000313" key="8">
    <source>
        <dbReference type="Proteomes" id="UP000008827"/>
    </source>
</evidence>
<dbReference type="GO" id="GO:0005524">
    <property type="term" value="F:ATP binding"/>
    <property type="evidence" value="ECO:0007669"/>
    <property type="project" value="UniProtKB-KW"/>
</dbReference>
<dbReference type="SUPFAM" id="SSF52540">
    <property type="entry name" value="P-loop containing nucleoside triphosphate hydrolases"/>
    <property type="match status" value="1"/>
</dbReference>
<dbReference type="Gene3D" id="6.10.250.1310">
    <property type="match status" value="1"/>
</dbReference>
<reference evidence="7" key="3">
    <citation type="submission" date="2019-01" db="UniProtKB">
        <authorList>
            <consortium name="EnsemblPlants"/>
        </authorList>
    </citation>
    <scope>IDENTIFICATION</scope>
    <source>
        <strain evidence="7">Williams 82</strain>
    </source>
</reference>
<dbReference type="SMR" id="A0A368UHG8"/>
<accession>A0A368UHG8</accession>
<reference evidence="6 7" key="1">
    <citation type="journal article" date="2010" name="Nature">
        <title>Genome sequence of the palaeopolyploid soybean.</title>
        <authorList>
            <person name="Schmutz J."/>
            <person name="Cannon S.B."/>
            <person name="Schlueter J."/>
            <person name="Ma J."/>
            <person name="Mitros T."/>
            <person name="Nelson W."/>
            <person name="Hyten D.L."/>
            <person name="Song Q."/>
            <person name="Thelen J.J."/>
            <person name="Cheng J."/>
            <person name="Xu D."/>
            <person name="Hellsten U."/>
            <person name="May G.D."/>
            <person name="Yu Y."/>
            <person name="Sakurai T."/>
            <person name="Umezawa T."/>
            <person name="Bhattacharyya M.K."/>
            <person name="Sandhu D."/>
            <person name="Valliyodan B."/>
            <person name="Lindquist E."/>
            <person name="Peto M."/>
            <person name="Grant D."/>
            <person name="Shu S."/>
            <person name="Goodstein D."/>
            <person name="Barry K."/>
            <person name="Futrell-Griggs M."/>
            <person name="Abernathy B."/>
            <person name="Du J."/>
            <person name="Tian Z."/>
            <person name="Zhu L."/>
            <person name="Gill N."/>
            <person name="Joshi T."/>
            <person name="Libault M."/>
            <person name="Sethuraman A."/>
            <person name="Zhang X.-C."/>
            <person name="Shinozaki K."/>
            <person name="Nguyen H.T."/>
            <person name="Wing R.A."/>
            <person name="Cregan P."/>
            <person name="Specht J."/>
            <person name="Grimwood J."/>
            <person name="Rokhsar D."/>
            <person name="Stacey G."/>
            <person name="Shoemaker R.C."/>
            <person name="Jackson S.A."/>
        </authorList>
    </citation>
    <scope>NUCLEOTIDE SEQUENCE</scope>
    <source>
        <strain evidence="7">cv. Williams 82</strain>
        <tissue evidence="6">Callus</tissue>
    </source>
</reference>
<dbReference type="InterPro" id="IPR054722">
    <property type="entry name" value="PolX-like_BBD"/>
</dbReference>
<dbReference type="InterPro" id="IPR027417">
    <property type="entry name" value="P-loop_NTPase"/>
</dbReference>
<dbReference type="InterPro" id="IPR003959">
    <property type="entry name" value="ATPase_AAA_core"/>
</dbReference>
<protein>
    <recommendedName>
        <fullName evidence="5">AAA+ ATPase domain-containing protein</fullName>
    </recommendedName>
</protein>
<dbReference type="GO" id="GO:0036402">
    <property type="term" value="F:proteasome-activating activity"/>
    <property type="evidence" value="ECO:0000318"/>
    <property type="project" value="GO_Central"/>
</dbReference>
<dbReference type="EnsemblPlants" id="RCW19173">
    <property type="protein sequence ID" value="RCW19173"/>
    <property type="gene ID" value="GLYMA_11G167800"/>
</dbReference>
<dbReference type="GO" id="GO:0008540">
    <property type="term" value="C:proteasome regulatory particle, base subcomplex"/>
    <property type="evidence" value="ECO:0000318"/>
    <property type="project" value="GO_Central"/>
</dbReference>
<organism evidence="6">
    <name type="scientific">Glycine max</name>
    <name type="common">Soybean</name>
    <name type="synonym">Glycine hispida</name>
    <dbReference type="NCBI Taxonomy" id="3847"/>
    <lineage>
        <taxon>Eukaryota</taxon>
        <taxon>Viridiplantae</taxon>
        <taxon>Streptophyta</taxon>
        <taxon>Embryophyta</taxon>
        <taxon>Tracheophyta</taxon>
        <taxon>Spermatophyta</taxon>
        <taxon>Magnoliopsida</taxon>
        <taxon>eudicotyledons</taxon>
        <taxon>Gunneridae</taxon>
        <taxon>Pentapetalae</taxon>
        <taxon>rosids</taxon>
        <taxon>fabids</taxon>
        <taxon>Fabales</taxon>
        <taxon>Fabaceae</taxon>
        <taxon>Papilionoideae</taxon>
        <taxon>50 kb inversion clade</taxon>
        <taxon>NPAAA clade</taxon>
        <taxon>indigoferoid/millettioid clade</taxon>
        <taxon>Phaseoleae</taxon>
        <taxon>Glycine</taxon>
        <taxon>Glycine subgen. Soja</taxon>
    </lineage>
</organism>
<dbReference type="InParanoid" id="A0A368UHG8"/>
<dbReference type="EMBL" id="CM000844">
    <property type="protein sequence ID" value="RCW19173.1"/>
    <property type="molecule type" value="Genomic_DNA"/>
</dbReference>
<evidence type="ECO:0000313" key="7">
    <source>
        <dbReference type="EnsemblPlants" id="RCW19173"/>
    </source>
</evidence>
<evidence type="ECO:0000256" key="1">
    <source>
        <dbReference type="ARBA" id="ARBA00006914"/>
    </source>
</evidence>
<dbReference type="PaxDb" id="3847-GLYMA11G28731.1"/>
<evidence type="ECO:0000313" key="6">
    <source>
        <dbReference type="EMBL" id="RCW19173.1"/>
    </source>
</evidence>
<dbReference type="Gramene" id="RCW19173">
    <property type="protein sequence ID" value="RCW19173"/>
    <property type="gene ID" value="GLYMA_11G167800"/>
</dbReference>
<keyword evidence="8" id="KW-1185">Reference proteome</keyword>
<dbReference type="SMART" id="SM00382">
    <property type="entry name" value="AAA"/>
    <property type="match status" value="1"/>
</dbReference>
<dbReference type="STRING" id="3847.A0A368UHG8"/>
<sequence length="514" mass="58116">MTGTDSVLIVDGSSLLIHGIGDTFIKQKNITLPLHDVLLVPDLTKKLLSISQLTKQFPINCEFSNSDFCVKEQETQKPIITERHKGDFLYSTVGGLSDQIGELRESIELPLMNPELFLRFGIKPPKGVLLYGPPGTGKTLLARAIASNIDANFLKVVSSAIIDKYIGESTRLIREMFGYARDHQSCIIFMDEIDAIVGCRFSEGTSADREIQRMLMELLNQLDGFDQLGKKLWSLGLRVGWSWEKGVERWREDAKAIVMICGGEEQQLFFNDYNNVYKATIFPHNVGLGITRQVYMHSISNGNVYYSIFFGEQCSKYSHASRSIAIFMRLEAPKDLNSSFVSPVILQPFTSVPMNENATHAPDNITIPRFMNSDYSEAHSVTSEMSHLAYTDPLLGEMSIIENMNEDAFIDPLPIEMERIEKEKEEAFKIHEQKTPIFRNSLLDNTSSPRVRYSILTILYYLCDPVHLPAANKFLASFLGNFVLFWEVSFASAQHHLPTFFNPSDTMKSISRIT</sequence>
<dbReference type="FunFam" id="3.40.50.300:FF:001025">
    <property type="entry name" value="ATPase family, AAA domain-containing 2B"/>
    <property type="match status" value="1"/>
</dbReference>
<evidence type="ECO:0000256" key="4">
    <source>
        <dbReference type="ARBA" id="ARBA00023054"/>
    </source>
</evidence>
<evidence type="ECO:0000259" key="5">
    <source>
        <dbReference type="SMART" id="SM00382"/>
    </source>
</evidence>
<dbReference type="GO" id="GO:0016887">
    <property type="term" value="F:ATP hydrolysis activity"/>
    <property type="evidence" value="ECO:0007669"/>
    <property type="project" value="InterPro"/>
</dbReference>
<feature type="domain" description="AAA+ ATPase" evidence="5">
    <location>
        <begin position="124"/>
        <end position="300"/>
    </location>
</feature>
<gene>
    <name evidence="6" type="ORF">GLYMA_11G167800</name>
</gene>
<dbReference type="Proteomes" id="UP000008827">
    <property type="component" value="Chromosome 11"/>
</dbReference>
<dbReference type="AlphaFoldDB" id="A0A368UHG8"/>
<dbReference type="Gene3D" id="3.40.50.300">
    <property type="entry name" value="P-loop containing nucleotide triphosphate hydrolases"/>
    <property type="match status" value="1"/>
</dbReference>
<evidence type="ECO:0000256" key="3">
    <source>
        <dbReference type="ARBA" id="ARBA00022840"/>
    </source>
</evidence>
<dbReference type="Pfam" id="PF22936">
    <property type="entry name" value="Pol_BBD"/>
    <property type="match status" value="1"/>
</dbReference>
<dbReference type="Pfam" id="PF00004">
    <property type="entry name" value="AAA"/>
    <property type="match status" value="1"/>
</dbReference>
<dbReference type="GO" id="GO:0036503">
    <property type="term" value="P:ERAD pathway"/>
    <property type="evidence" value="ECO:0000318"/>
    <property type="project" value="GO_Central"/>
</dbReference>
<dbReference type="InterPro" id="IPR050221">
    <property type="entry name" value="26S_Proteasome_ATPase"/>
</dbReference>
<proteinExistence type="inferred from homology"/>
<keyword evidence="2" id="KW-0547">Nucleotide-binding</keyword>
<dbReference type="InterPro" id="IPR003593">
    <property type="entry name" value="AAA+_ATPase"/>
</dbReference>
<keyword evidence="4" id="KW-0175">Coiled coil</keyword>
<comment type="similarity">
    <text evidence="1">Belongs to the AAA ATPase family.</text>
</comment>
<evidence type="ECO:0000256" key="2">
    <source>
        <dbReference type="ARBA" id="ARBA00022741"/>
    </source>
</evidence>
<reference evidence="6" key="2">
    <citation type="submission" date="2018-07" db="EMBL/GenBank/DDBJ databases">
        <title>WGS assembly of Glycine max.</title>
        <authorList>
            <person name="Schmutz J."/>
            <person name="Cannon S."/>
            <person name="Schlueter J."/>
            <person name="Ma J."/>
            <person name="Mitros T."/>
            <person name="Nelson W."/>
            <person name="Hyten D."/>
            <person name="Song Q."/>
            <person name="Thelen J."/>
            <person name="Cheng J."/>
            <person name="Xu D."/>
            <person name="Hellsten U."/>
            <person name="May G."/>
            <person name="Yu Y."/>
            <person name="Sakurai T."/>
            <person name="Umezawa T."/>
            <person name="Bhattacharyya M."/>
            <person name="Sandhu D."/>
            <person name="Valliyodan B."/>
            <person name="Lindquist E."/>
            <person name="Peto M."/>
            <person name="Grant D."/>
            <person name="Shu S."/>
            <person name="Goodstein D."/>
            <person name="Barry K."/>
            <person name="Futrell-Griggs M."/>
            <person name="Abernathy B."/>
            <person name="Du J."/>
            <person name="Tian Z."/>
            <person name="Zhu L."/>
            <person name="Gill N."/>
            <person name="Joshi T."/>
            <person name="Libault M."/>
            <person name="Sethuraman A."/>
            <person name="Zhang X."/>
            <person name="Shinozaki K."/>
            <person name="Nguyen H."/>
            <person name="Wing R."/>
            <person name="Cregan P."/>
            <person name="Specht J."/>
            <person name="Grimwood J."/>
            <person name="Rokhsar D."/>
            <person name="Stacey G."/>
            <person name="Shoemaker R."/>
            <person name="Jackson S."/>
        </authorList>
    </citation>
    <scope>NUCLEOTIDE SEQUENCE</scope>
    <source>
        <tissue evidence="6">Callus</tissue>
    </source>
</reference>
<dbReference type="GO" id="GO:0045899">
    <property type="term" value="P:positive regulation of RNA polymerase II transcription preinitiation complex assembly"/>
    <property type="evidence" value="ECO:0000318"/>
    <property type="project" value="GO_Central"/>
</dbReference>
<dbReference type="GO" id="GO:0043161">
    <property type="term" value="P:proteasome-mediated ubiquitin-dependent protein catabolic process"/>
    <property type="evidence" value="ECO:0000318"/>
    <property type="project" value="GO_Central"/>
</dbReference>